<keyword evidence="2" id="KW-0732">Signal</keyword>
<feature type="transmembrane region" description="Helical" evidence="1">
    <location>
        <begin position="378"/>
        <end position="402"/>
    </location>
</feature>
<feature type="transmembrane region" description="Helical" evidence="1">
    <location>
        <begin position="339"/>
        <end position="366"/>
    </location>
</feature>
<feature type="transmembrane region" description="Helical" evidence="1">
    <location>
        <begin position="103"/>
        <end position="122"/>
    </location>
</feature>
<proteinExistence type="predicted"/>
<dbReference type="PATRIC" id="fig|1127483.3.peg.3010"/>
<evidence type="ECO:0000256" key="2">
    <source>
        <dbReference type="SAM" id="SignalP"/>
    </source>
</evidence>
<feature type="transmembrane region" description="Helical" evidence="1">
    <location>
        <begin position="169"/>
        <end position="192"/>
    </location>
</feature>
<dbReference type="RefSeq" id="WP_006158584.1">
    <property type="nucleotide sequence ID" value="NZ_AHJE01000036.1"/>
</dbReference>
<keyword evidence="1 3" id="KW-0812">Transmembrane</keyword>
<feature type="transmembrane region" description="Helical" evidence="1">
    <location>
        <begin position="263"/>
        <end position="280"/>
    </location>
</feature>
<organism evidence="3 4">
    <name type="scientific">Cupriavidus basilensis OR16</name>
    <dbReference type="NCBI Taxonomy" id="1127483"/>
    <lineage>
        <taxon>Bacteria</taxon>
        <taxon>Pseudomonadati</taxon>
        <taxon>Pseudomonadota</taxon>
        <taxon>Betaproteobacteria</taxon>
        <taxon>Burkholderiales</taxon>
        <taxon>Burkholderiaceae</taxon>
        <taxon>Cupriavidus</taxon>
    </lineage>
</organism>
<reference evidence="3 4" key="1">
    <citation type="journal article" date="2012" name="J. Bacteriol.">
        <title>De Novo Genome Project of Cupriavidus basilensis OR16.</title>
        <authorList>
            <person name="Cserhati M."/>
            <person name="Kriszt B."/>
            <person name="Szoboszlay S."/>
            <person name="Toth A."/>
            <person name="Szabo I."/>
            <person name="Tancsics A."/>
            <person name="Nagy I."/>
            <person name="Horvath B."/>
            <person name="Nagy I."/>
            <person name="Kukolya J."/>
        </authorList>
    </citation>
    <scope>NUCLEOTIDE SEQUENCE [LARGE SCALE GENOMIC DNA]</scope>
    <source>
        <strain evidence="3 4">OR16</strain>
    </source>
</reference>
<keyword evidence="1" id="KW-1133">Transmembrane helix</keyword>
<dbReference type="Pfam" id="PF16980">
    <property type="entry name" value="CitMHS_2"/>
    <property type="match status" value="1"/>
</dbReference>
<feature type="transmembrane region" description="Helical" evidence="1">
    <location>
        <begin position="301"/>
        <end position="319"/>
    </location>
</feature>
<gene>
    <name evidence="3" type="ORF">OR16_15019</name>
</gene>
<name>H1S594_9BURK</name>
<dbReference type="InterPro" id="IPR031566">
    <property type="entry name" value="CitMHS_2"/>
</dbReference>
<dbReference type="EMBL" id="AHJE01000036">
    <property type="protein sequence ID" value="EHP42261.1"/>
    <property type="molecule type" value="Genomic_DNA"/>
</dbReference>
<feature type="transmembrane region" description="Helical" evidence="1">
    <location>
        <begin position="213"/>
        <end position="231"/>
    </location>
</feature>
<sequence length="480" mass="51434">MRRAPAPLSLLAPLLFTLLFTLAPSPANAADLDGATLSPIWALPFAGTLLSIALFPLIAPRFWHHHYGKIIAGWAVLFLVPFAQAFGVHAAAANAVHALLSEYIPFIALIAALYIVAGGICVRGNLHGTPRLNTGLLALGTVLASLMGTTGAAMLLIRPLLRANDNRRHVAHVVVFFIFLAANAGGALTPLGDPPLFLGFLKGVDFFWTLRNILPETLFICVALLVIFYFVDRHYYLNKEEELPQASDPTPDSAGIRIEGKRNFVLLLAVVGLVLMSGLWKPGIEFNVMGTMVGLPAAVRDVLLVVVALVSLLITPITARTGNEFNWEPILEVGKLFAGIFLTIIPVIAMLKAGTGGAFAGVIRLVSDAGGQPIDSMYFWATGILSSFLDNAPTYLVFFNTAGGDPATLMTRDASTLAAISAGAVFMGANTYIGNAPNLMVKAIAESRGVRMPSFFGYMLWSICVLVPLFLIMTLIFFRV</sequence>
<feature type="transmembrane region" description="Helical" evidence="1">
    <location>
        <begin position="39"/>
        <end position="59"/>
    </location>
</feature>
<feature type="transmembrane region" description="Helical" evidence="1">
    <location>
        <begin position="414"/>
        <end position="434"/>
    </location>
</feature>
<dbReference type="AlphaFoldDB" id="H1S594"/>
<feature type="transmembrane region" description="Helical" evidence="1">
    <location>
        <begin position="134"/>
        <end position="157"/>
    </location>
</feature>
<protein>
    <submittedName>
        <fullName evidence="3">Transmembrane protein</fullName>
    </submittedName>
</protein>
<evidence type="ECO:0000313" key="3">
    <source>
        <dbReference type="EMBL" id="EHP42261.1"/>
    </source>
</evidence>
<comment type="caution">
    <text evidence="3">The sequence shown here is derived from an EMBL/GenBank/DDBJ whole genome shotgun (WGS) entry which is preliminary data.</text>
</comment>
<feature type="transmembrane region" description="Helical" evidence="1">
    <location>
        <begin position="455"/>
        <end position="478"/>
    </location>
</feature>
<feature type="transmembrane region" description="Helical" evidence="1">
    <location>
        <begin position="71"/>
        <end position="91"/>
    </location>
</feature>
<dbReference type="Proteomes" id="UP000005808">
    <property type="component" value="Unassembled WGS sequence"/>
</dbReference>
<accession>H1S594</accession>
<evidence type="ECO:0000313" key="4">
    <source>
        <dbReference type="Proteomes" id="UP000005808"/>
    </source>
</evidence>
<keyword evidence="1" id="KW-0472">Membrane</keyword>
<evidence type="ECO:0000256" key="1">
    <source>
        <dbReference type="SAM" id="Phobius"/>
    </source>
</evidence>
<feature type="signal peptide" evidence="2">
    <location>
        <begin position="1"/>
        <end position="29"/>
    </location>
</feature>
<feature type="chain" id="PRO_5003553210" evidence="2">
    <location>
        <begin position="30"/>
        <end position="480"/>
    </location>
</feature>